<dbReference type="PRINTS" id="PR00344">
    <property type="entry name" value="BCTRLSENSOR"/>
</dbReference>
<evidence type="ECO:0000256" key="10">
    <source>
        <dbReference type="ARBA" id="ARBA00023136"/>
    </source>
</evidence>
<evidence type="ECO:0000256" key="1">
    <source>
        <dbReference type="ARBA" id="ARBA00000085"/>
    </source>
</evidence>
<dbReference type="Pfam" id="PF00512">
    <property type="entry name" value="HisKA"/>
    <property type="match status" value="1"/>
</dbReference>
<dbReference type="PANTHER" id="PTHR45436">
    <property type="entry name" value="SENSOR HISTIDINE KINASE YKOH"/>
    <property type="match status" value="1"/>
</dbReference>
<dbReference type="RefSeq" id="WP_193669526.1">
    <property type="nucleotide sequence ID" value="NZ_JACDTV010000009.1"/>
</dbReference>
<evidence type="ECO:0000256" key="7">
    <source>
        <dbReference type="ARBA" id="ARBA00022777"/>
    </source>
</evidence>
<dbReference type="InterPro" id="IPR003594">
    <property type="entry name" value="HATPase_dom"/>
</dbReference>
<dbReference type="PROSITE" id="PS50885">
    <property type="entry name" value="HAMP"/>
    <property type="match status" value="1"/>
</dbReference>
<keyword evidence="8 11" id="KW-1133">Transmembrane helix</keyword>
<evidence type="ECO:0000256" key="3">
    <source>
        <dbReference type="ARBA" id="ARBA00012438"/>
    </source>
</evidence>
<dbReference type="InterPro" id="IPR004358">
    <property type="entry name" value="Sig_transdc_His_kin-like_C"/>
</dbReference>
<dbReference type="Pfam" id="PF00672">
    <property type="entry name" value="HAMP"/>
    <property type="match status" value="1"/>
</dbReference>
<dbReference type="EC" id="2.7.13.3" evidence="3"/>
<dbReference type="GO" id="GO:0004673">
    <property type="term" value="F:protein histidine kinase activity"/>
    <property type="evidence" value="ECO:0007669"/>
    <property type="project" value="UniProtKB-EC"/>
</dbReference>
<evidence type="ECO:0000259" key="13">
    <source>
        <dbReference type="PROSITE" id="PS50885"/>
    </source>
</evidence>
<comment type="catalytic activity">
    <reaction evidence="1">
        <text>ATP + protein L-histidine = ADP + protein N-phospho-L-histidine.</text>
        <dbReference type="EC" id="2.7.13.3"/>
    </reaction>
</comment>
<dbReference type="CDD" id="cd00082">
    <property type="entry name" value="HisKA"/>
    <property type="match status" value="1"/>
</dbReference>
<gene>
    <name evidence="14" type="ORF">JOE61_002234</name>
</gene>
<evidence type="ECO:0000313" key="15">
    <source>
        <dbReference type="Proteomes" id="UP000732378"/>
    </source>
</evidence>
<dbReference type="CDD" id="cd06225">
    <property type="entry name" value="HAMP"/>
    <property type="match status" value="1"/>
</dbReference>
<dbReference type="SMART" id="SM00304">
    <property type="entry name" value="HAMP"/>
    <property type="match status" value="1"/>
</dbReference>
<dbReference type="Gene3D" id="6.10.340.10">
    <property type="match status" value="1"/>
</dbReference>
<dbReference type="InterPro" id="IPR036890">
    <property type="entry name" value="HATPase_C_sf"/>
</dbReference>
<dbReference type="Proteomes" id="UP000732378">
    <property type="component" value="Unassembled WGS sequence"/>
</dbReference>
<keyword evidence="15" id="KW-1185">Reference proteome</keyword>
<keyword evidence="7 14" id="KW-0418">Kinase</keyword>
<feature type="transmembrane region" description="Helical" evidence="11">
    <location>
        <begin position="20"/>
        <end position="42"/>
    </location>
</feature>
<dbReference type="SUPFAM" id="SSF47384">
    <property type="entry name" value="Homodimeric domain of signal transducing histidine kinase"/>
    <property type="match status" value="1"/>
</dbReference>
<keyword evidence="5 14" id="KW-0808">Transferase</keyword>
<keyword evidence="6 11" id="KW-0812">Transmembrane</keyword>
<feature type="domain" description="HAMP" evidence="13">
    <location>
        <begin position="195"/>
        <end position="247"/>
    </location>
</feature>
<dbReference type="CDD" id="cd00075">
    <property type="entry name" value="HATPase"/>
    <property type="match status" value="1"/>
</dbReference>
<evidence type="ECO:0000313" key="14">
    <source>
        <dbReference type="EMBL" id="MBM7508420.1"/>
    </source>
</evidence>
<dbReference type="PROSITE" id="PS50109">
    <property type="entry name" value="HIS_KIN"/>
    <property type="match status" value="1"/>
</dbReference>
<accession>A0ABS2MB50</accession>
<dbReference type="SMART" id="SM00387">
    <property type="entry name" value="HATPase_c"/>
    <property type="match status" value="1"/>
</dbReference>
<dbReference type="InterPro" id="IPR005467">
    <property type="entry name" value="His_kinase_dom"/>
</dbReference>
<protein>
    <recommendedName>
        <fullName evidence="3">histidine kinase</fullName>
        <ecNumber evidence="3">2.7.13.3</ecNumber>
    </recommendedName>
</protein>
<feature type="transmembrane region" description="Helical" evidence="11">
    <location>
        <begin position="171"/>
        <end position="194"/>
    </location>
</feature>
<comment type="caution">
    <text evidence="14">The sequence shown here is derived from an EMBL/GenBank/DDBJ whole genome shotgun (WGS) entry which is preliminary data.</text>
</comment>
<dbReference type="SUPFAM" id="SSF158472">
    <property type="entry name" value="HAMP domain-like"/>
    <property type="match status" value="1"/>
</dbReference>
<evidence type="ECO:0000256" key="4">
    <source>
        <dbReference type="ARBA" id="ARBA00022553"/>
    </source>
</evidence>
<dbReference type="SUPFAM" id="SSF55874">
    <property type="entry name" value="ATPase domain of HSP90 chaperone/DNA topoisomerase II/histidine kinase"/>
    <property type="match status" value="1"/>
</dbReference>
<evidence type="ECO:0000256" key="8">
    <source>
        <dbReference type="ARBA" id="ARBA00022989"/>
    </source>
</evidence>
<evidence type="ECO:0000256" key="9">
    <source>
        <dbReference type="ARBA" id="ARBA00023012"/>
    </source>
</evidence>
<organism evidence="14 15">
    <name type="scientific">Nocardioides salarius</name>
    <dbReference type="NCBI Taxonomy" id="374513"/>
    <lineage>
        <taxon>Bacteria</taxon>
        <taxon>Bacillati</taxon>
        <taxon>Actinomycetota</taxon>
        <taxon>Actinomycetes</taxon>
        <taxon>Propionibacteriales</taxon>
        <taxon>Nocardioidaceae</taxon>
        <taxon>Nocardioides</taxon>
    </lineage>
</organism>
<sequence length="476" mass="50525">MSPAPGPSGLTGFRRSLAGRVTLLTTMAVGLTVALVAAGTYLTMRMQLQDTLDESLLDRAQAAASADALQQLTVANDIPSWALGAGDIRIAFLTAGPEPEIVSADRDPDAARIALGDPETRVALQGRGSSLRTVEAGGERFRVVAVPAQSQGQALVIAQSLDAQEKVMAKVGVVTLLLGLAGVVLAGFAGWGVARNGLKPVRRLTGAVETIARTEQLTPIPVEGDDEIARLSTSFNQMLAALEASRDRQRRLVADAGHELRTPLTSLRTNIDLLSQATAADGDPHALRLPPEARQELMDDVRAQTEELTTLIGDLVELARDEPLTHVVGTVDLAELVEHAVARVRRRAPGVRFEVETEAWEVIGESGTLERAVTNLLDNAAKWSPDDATVRVRLAGGELSVDDEGPGIAEHDRPHVFERFYRADESRSMPGSGLGLAIVAQAAERHSGTVRAEASTYGGARLVLQLPGRSPGPRDL</sequence>
<evidence type="ECO:0000256" key="11">
    <source>
        <dbReference type="SAM" id="Phobius"/>
    </source>
</evidence>
<dbReference type="PANTHER" id="PTHR45436:SF5">
    <property type="entry name" value="SENSOR HISTIDINE KINASE TRCS"/>
    <property type="match status" value="1"/>
</dbReference>
<dbReference type="InterPro" id="IPR003661">
    <property type="entry name" value="HisK_dim/P_dom"/>
</dbReference>
<dbReference type="Pfam" id="PF02518">
    <property type="entry name" value="HATPase_c"/>
    <property type="match status" value="1"/>
</dbReference>
<dbReference type="Gene3D" id="3.30.565.10">
    <property type="entry name" value="Histidine kinase-like ATPase, C-terminal domain"/>
    <property type="match status" value="1"/>
</dbReference>
<dbReference type="InterPro" id="IPR003660">
    <property type="entry name" value="HAMP_dom"/>
</dbReference>
<keyword evidence="4" id="KW-0597">Phosphoprotein</keyword>
<keyword evidence="10 11" id="KW-0472">Membrane</keyword>
<dbReference type="Gene3D" id="1.10.287.130">
    <property type="match status" value="1"/>
</dbReference>
<dbReference type="InterPro" id="IPR036097">
    <property type="entry name" value="HisK_dim/P_sf"/>
</dbReference>
<name>A0ABS2MB50_9ACTN</name>
<dbReference type="EMBL" id="JAFBBZ010000001">
    <property type="protein sequence ID" value="MBM7508420.1"/>
    <property type="molecule type" value="Genomic_DNA"/>
</dbReference>
<evidence type="ECO:0000256" key="2">
    <source>
        <dbReference type="ARBA" id="ARBA00004236"/>
    </source>
</evidence>
<proteinExistence type="predicted"/>
<comment type="subcellular location">
    <subcellularLocation>
        <location evidence="2">Cell membrane</location>
    </subcellularLocation>
</comment>
<feature type="domain" description="Histidine kinase" evidence="12">
    <location>
        <begin position="255"/>
        <end position="470"/>
    </location>
</feature>
<evidence type="ECO:0000256" key="6">
    <source>
        <dbReference type="ARBA" id="ARBA00022692"/>
    </source>
</evidence>
<dbReference type="SMART" id="SM00388">
    <property type="entry name" value="HisKA"/>
    <property type="match status" value="1"/>
</dbReference>
<evidence type="ECO:0000256" key="5">
    <source>
        <dbReference type="ARBA" id="ARBA00022679"/>
    </source>
</evidence>
<evidence type="ECO:0000259" key="12">
    <source>
        <dbReference type="PROSITE" id="PS50109"/>
    </source>
</evidence>
<keyword evidence="9" id="KW-0902">Two-component regulatory system</keyword>
<reference evidence="14 15" key="1">
    <citation type="submission" date="2021-01" db="EMBL/GenBank/DDBJ databases">
        <title>Sequencing the genomes of 1000 actinobacteria strains.</title>
        <authorList>
            <person name="Klenk H.-P."/>
        </authorList>
    </citation>
    <scope>NUCLEOTIDE SEQUENCE [LARGE SCALE GENOMIC DNA]</scope>
    <source>
        <strain evidence="14 15">DSM 18239</strain>
    </source>
</reference>
<dbReference type="InterPro" id="IPR050428">
    <property type="entry name" value="TCS_sensor_his_kinase"/>
</dbReference>